<evidence type="ECO:0000256" key="4">
    <source>
        <dbReference type="ARBA" id="ARBA00022741"/>
    </source>
</evidence>
<dbReference type="AlphaFoldDB" id="A0A0N5AIM9"/>
<accession>A0A0N5AIM9</accession>
<keyword evidence="7" id="KW-0564">Palmitate</keyword>
<keyword evidence="6" id="KW-0342">GTP-binding</keyword>
<keyword evidence="8" id="KW-0449">Lipoprotein</keyword>
<dbReference type="PRINTS" id="PR00449">
    <property type="entry name" value="RASTRNSFRMNG"/>
</dbReference>
<comment type="similarity">
    <text evidence="2">Belongs to the small GTPase superfamily. Rab family.</text>
</comment>
<dbReference type="GO" id="GO:0003924">
    <property type="term" value="F:GTPase activity"/>
    <property type="evidence" value="ECO:0007669"/>
    <property type="project" value="InterPro"/>
</dbReference>
<dbReference type="SMART" id="SM00173">
    <property type="entry name" value="RAS"/>
    <property type="match status" value="1"/>
</dbReference>
<dbReference type="GO" id="GO:0035556">
    <property type="term" value="P:intracellular signal transduction"/>
    <property type="evidence" value="ECO:0007669"/>
    <property type="project" value="InterPro"/>
</dbReference>
<dbReference type="InterPro" id="IPR027417">
    <property type="entry name" value="P-loop_NTPase"/>
</dbReference>
<dbReference type="InterPro" id="IPR036036">
    <property type="entry name" value="SOCS_box-like_dom_sf"/>
</dbReference>
<evidence type="ECO:0000256" key="8">
    <source>
        <dbReference type="ARBA" id="ARBA00023288"/>
    </source>
</evidence>
<evidence type="ECO:0000256" key="9">
    <source>
        <dbReference type="ARBA" id="ARBA00023289"/>
    </source>
</evidence>
<feature type="domain" description="SOCS box" evidence="10">
    <location>
        <begin position="183"/>
        <end position="233"/>
    </location>
</feature>
<dbReference type="Pfam" id="PF00071">
    <property type="entry name" value="Ras"/>
    <property type="match status" value="1"/>
</dbReference>
<sequence length="278" mass="31798">MVQANELLQRREGHEYLLKFLLVGDSDVGKNEITDSLETFPASTPSTSFVSPNVSKITSILLEGRRVRIQLWDTSGQGRFATIFRSFSRGAQGVLLVYDITNRWSFEGIRRWLAEIDEYAPGIPKILIGNRLHLEFNRAVSRIEAEAFARKKKMQYFEVSPLAYFNVLESLTELARVVISRNGLRQLWKFREVPLLQDLCCRAIIQLVENIHAIERLPIPSFLKTKIRSFAQGAHVCTAALLPRNLGQESKNRRIIRFLGSSVSRNLFRSRSNNCSLM</sequence>
<dbReference type="FunFam" id="3.40.50.300:FF:001149">
    <property type="entry name" value="Rab40, isoform A"/>
    <property type="match status" value="1"/>
</dbReference>
<dbReference type="PROSITE" id="PS50225">
    <property type="entry name" value="SOCS"/>
    <property type="match status" value="1"/>
</dbReference>
<dbReference type="SMART" id="SM00176">
    <property type="entry name" value="RAN"/>
    <property type="match status" value="1"/>
</dbReference>
<evidence type="ECO:0000259" key="10">
    <source>
        <dbReference type="PROSITE" id="PS50225"/>
    </source>
</evidence>
<organism evidence="11 12">
    <name type="scientific">Syphacia muris</name>
    <dbReference type="NCBI Taxonomy" id="451379"/>
    <lineage>
        <taxon>Eukaryota</taxon>
        <taxon>Metazoa</taxon>
        <taxon>Ecdysozoa</taxon>
        <taxon>Nematoda</taxon>
        <taxon>Chromadorea</taxon>
        <taxon>Rhabditida</taxon>
        <taxon>Spirurina</taxon>
        <taxon>Oxyuridomorpha</taxon>
        <taxon>Oxyuroidea</taxon>
        <taxon>Oxyuridae</taxon>
        <taxon>Syphacia</taxon>
    </lineage>
</organism>
<evidence type="ECO:0000256" key="3">
    <source>
        <dbReference type="ARBA" id="ARBA00022723"/>
    </source>
</evidence>
<dbReference type="Gene3D" id="3.40.50.300">
    <property type="entry name" value="P-loop containing nucleotide triphosphate hydrolases"/>
    <property type="match status" value="1"/>
</dbReference>
<name>A0A0N5AIM9_9BILA</name>
<dbReference type="STRING" id="451379.A0A0N5AIM9"/>
<dbReference type="NCBIfam" id="TIGR00231">
    <property type="entry name" value="small_GTP"/>
    <property type="match status" value="1"/>
</dbReference>
<evidence type="ECO:0000256" key="6">
    <source>
        <dbReference type="ARBA" id="ARBA00023134"/>
    </source>
</evidence>
<keyword evidence="4" id="KW-0547">Nucleotide-binding</keyword>
<dbReference type="SMART" id="SM00175">
    <property type="entry name" value="RAB"/>
    <property type="match status" value="1"/>
</dbReference>
<evidence type="ECO:0000256" key="2">
    <source>
        <dbReference type="ARBA" id="ARBA00006270"/>
    </source>
</evidence>
<keyword evidence="9" id="KW-0636">Prenylation</keyword>
<comment type="cofactor">
    <cofactor evidence="1">
        <name>Mg(2+)</name>
        <dbReference type="ChEBI" id="CHEBI:18420"/>
    </cofactor>
</comment>
<dbReference type="InterPro" id="IPR001496">
    <property type="entry name" value="SOCS_box"/>
</dbReference>
<dbReference type="SUPFAM" id="SSF52540">
    <property type="entry name" value="P-loop containing nucleoside triphosphate hydrolases"/>
    <property type="match status" value="1"/>
</dbReference>
<protein>
    <submittedName>
        <fullName evidence="12">SOCS box domain-containing protein</fullName>
    </submittedName>
</protein>
<dbReference type="WBParaSite" id="SMUV_0000428001-mRNA-1">
    <property type="protein sequence ID" value="SMUV_0000428001-mRNA-1"/>
    <property type="gene ID" value="SMUV_0000428001"/>
</dbReference>
<proteinExistence type="inferred from homology"/>
<evidence type="ECO:0000256" key="5">
    <source>
        <dbReference type="ARBA" id="ARBA00022842"/>
    </source>
</evidence>
<dbReference type="SMART" id="SM00174">
    <property type="entry name" value="RHO"/>
    <property type="match status" value="1"/>
</dbReference>
<dbReference type="Proteomes" id="UP000046393">
    <property type="component" value="Unplaced"/>
</dbReference>
<reference evidence="12" key="1">
    <citation type="submission" date="2017-02" db="UniProtKB">
        <authorList>
            <consortium name="WormBaseParasite"/>
        </authorList>
    </citation>
    <scope>IDENTIFICATION</scope>
</reference>
<dbReference type="InterPro" id="IPR001806">
    <property type="entry name" value="Small_GTPase"/>
</dbReference>
<dbReference type="InterPro" id="IPR050305">
    <property type="entry name" value="Small_GTPase_Rab"/>
</dbReference>
<dbReference type="PANTHER" id="PTHR47980">
    <property type="entry name" value="LD44762P"/>
    <property type="match status" value="1"/>
</dbReference>
<dbReference type="GO" id="GO:0005525">
    <property type="term" value="F:GTP binding"/>
    <property type="evidence" value="ECO:0007669"/>
    <property type="project" value="UniProtKB-KW"/>
</dbReference>
<dbReference type="PROSITE" id="PS51421">
    <property type="entry name" value="RAS"/>
    <property type="match status" value="1"/>
</dbReference>
<keyword evidence="3" id="KW-0479">Metal-binding</keyword>
<evidence type="ECO:0000256" key="7">
    <source>
        <dbReference type="ARBA" id="ARBA00023139"/>
    </source>
</evidence>
<evidence type="ECO:0000256" key="1">
    <source>
        <dbReference type="ARBA" id="ARBA00001946"/>
    </source>
</evidence>
<keyword evidence="5" id="KW-0460">Magnesium</keyword>
<keyword evidence="11" id="KW-1185">Reference proteome</keyword>
<dbReference type="SUPFAM" id="SSF158235">
    <property type="entry name" value="SOCS box-like"/>
    <property type="match status" value="1"/>
</dbReference>
<dbReference type="SMART" id="SM00253">
    <property type="entry name" value="SOCS"/>
    <property type="match status" value="1"/>
</dbReference>
<dbReference type="Pfam" id="PF07525">
    <property type="entry name" value="SOCS_box"/>
    <property type="match status" value="1"/>
</dbReference>
<dbReference type="PROSITE" id="PS51419">
    <property type="entry name" value="RAB"/>
    <property type="match status" value="1"/>
</dbReference>
<evidence type="ECO:0000313" key="12">
    <source>
        <dbReference type="WBParaSite" id="SMUV_0000428001-mRNA-1"/>
    </source>
</evidence>
<evidence type="ECO:0000313" key="11">
    <source>
        <dbReference type="Proteomes" id="UP000046393"/>
    </source>
</evidence>
<dbReference type="GO" id="GO:0046872">
    <property type="term" value="F:metal ion binding"/>
    <property type="evidence" value="ECO:0007669"/>
    <property type="project" value="UniProtKB-KW"/>
</dbReference>
<dbReference type="InterPro" id="IPR005225">
    <property type="entry name" value="Small_GTP-bd"/>
</dbReference>